<comment type="caution">
    <text evidence="2">The sequence shown here is derived from an EMBL/GenBank/DDBJ whole genome shotgun (WGS) entry which is preliminary data.</text>
</comment>
<dbReference type="SUPFAM" id="SSF46785">
    <property type="entry name" value="Winged helix' DNA-binding domain"/>
    <property type="match status" value="1"/>
</dbReference>
<dbReference type="Pfam" id="PF12802">
    <property type="entry name" value="MarR_2"/>
    <property type="match status" value="1"/>
</dbReference>
<dbReference type="InterPro" id="IPR036390">
    <property type="entry name" value="WH_DNA-bd_sf"/>
</dbReference>
<evidence type="ECO:0000313" key="3">
    <source>
        <dbReference type="Proteomes" id="UP000192760"/>
    </source>
</evidence>
<dbReference type="PRINTS" id="PR00598">
    <property type="entry name" value="HTHMARR"/>
</dbReference>
<dbReference type="AlphaFoldDB" id="A0A1X0FZ60"/>
<dbReference type="GO" id="GO:0006950">
    <property type="term" value="P:response to stress"/>
    <property type="evidence" value="ECO:0007669"/>
    <property type="project" value="TreeGrafter"/>
</dbReference>
<dbReference type="EMBL" id="MVHW01000007">
    <property type="protein sequence ID" value="ORB07071.1"/>
    <property type="molecule type" value="Genomic_DNA"/>
</dbReference>
<organism evidence="2 3">
    <name type="scientific">Mycobacterium mantenii</name>
    <dbReference type="NCBI Taxonomy" id="560555"/>
    <lineage>
        <taxon>Bacteria</taxon>
        <taxon>Bacillati</taxon>
        <taxon>Actinomycetota</taxon>
        <taxon>Actinomycetes</taxon>
        <taxon>Mycobacteriales</taxon>
        <taxon>Mycobacteriaceae</taxon>
        <taxon>Mycobacterium</taxon>
        <taxon>Mycobacterium avium complex (MAC)</taxon>
    </lineage>
</organism>
<dbReference type="InterPro" id="IPR039422">
    <property type="entry name" value="MarR/SlyA-like"/>
</dbReference>
<dbReference type="GO" id="GO:0003700">
    <property type="term" value="F:DNA-binding transcription factor activity"/>
    <property type="evidence" value="ECO:0007669"/>
    <property type="project" value="InterPro"/>
</dbReference>
<dbReference type="InterPro" id="IPR036388">
    <property type="entry name" value="WH-like_DNA-bd_sf"/>
</dbReference>
<name>A0A1X0FZ60_MYCNT</name>
<gene>
    <name evidence="2" type="ORF">BST30_08930</name>
</gene>
<dbReference type="InterPro" id="IPR000835">
    <property type="entry name" value="HTH_MarR-typ"/>
</dbReference>
<dbReference type="PROSITE" id="PS50995">
    <property type="entry name" value="HTH_MARR_2"/>
    <property type="match status" value="1"/>
</dbReference>
<dbReference type="Gene3D" id="1.10.10.10">
    <property type="entry name" value="Winged helix-like DNA-binding domain superfamily/Winged helix DNA-binding domain"/>
    <property type="match status" value="1"/>
</dbReference>
<accession>A0A1X0FZ60</accession>
<dbReference type="RefSeq" id="WP_083094500.1">
    <property type="nucleotide sequence ID" value="NZ_AP022590.1"/>
</dbReference>
<dbReference type="STRING" id="560555.BST30_08930"/>
<dbReference type="PANTHER" id="PTHR33164:SF43">
    <property type="entry name" value="HTH-TYPE TRANSCRIPTIONAL REPRESSOR YETL"/>
    <property type="match status" value="1"/>
</dbReference>
<sequence>MALRPDRPQSITEQVALAANHEGPDFDTTVLGLTLAMVRTATAFERAHAVELQPHGLNTAQLNILTVLDRAPEPVTMGALGQAVSVRPANLTGVVNELARRGYVERISNPNDRRSFLIQIGKKGRAFLRKFLPGHWAYLHKLMDGLTPKQKAQLESLLERFLASIEQNSPSTTDGSDLLLFRGRARPNRRKDQVAW</sequence>
<dbReference type="PANTHER" id="PTHR33164">
    <property type="entry name" value="TRANSCRIPTIONAL REGULATOR, MARR FAMILY"/>
    <property type="match status" value="1"/>
</dbReference>
<proteinExistence type="predicted"/>
<reference evidence="2 3" key="1">
    <citation type="submission" date="2017-02" db="EMBL/GenBank/DDBJ databases">
        <title>The new phylogeny of genus Mycobacterium.</title>
        <authorList>
            <person name="Tortoli E."/>
            <person name="Trovato A."/>
            <person name="Cirillo D.M."/>
        </authorList>
    </citation>
    <scope>NUCLEOTIDE SEQUENCE [LARGE SCALE GENOMIC DNA]</scope>
    <source>
        <strain evidence="2 3">DSM 45255</strain>
    </source>
</reference>
<dbReference type="Proteomes" id="UP000192760">
    <property type="component" value="Unassembled WGS sequence"/>
</dbReference>
<evidence type="ECO:0000259" key="1">
    <source>
        <dbReference type="PROSITE" id="PS50995"/>
    </source>
</evidence>
<feature type="domain" description="HTH marR-type" evidence="1">
    <location>
        <begin position="28"/>
        <end position="163"/>
    </location>
</feature>
<evidence type="ECO:0000313" key="2">
    <source>
        <dbReference type="EMBL" id="ORB07071.1"/>
    </source>
</evidence>
<dbReference type="SMART" id="SM00347">
    <property type="entry name" value="HTH_MARR"/>
    <property type="match status" value="1"/>
</dbReference>
<protein>
    <submittedName>
        <fullName evidence="2">MarR family transcriptional regulator</fullName>
    </submittedName>
</protein>